<feature type="transmembrane region" description="Helical" evidence="7">
    <location>
        <begin position="277"/>
        <end position="298"/>
    </location>
</feature>
<dbReference type="InterPro" id="IPR035906">
    <property type="entry name" value="MetI-like_sf"/>
</dbReference>
<keyword evidence="10" id="KW-1185">Reference proteome</keyword>
<dbReference type="Pfam" id="PF00528">
    <property type="entry name" value="BPD_transp_1"/>
    <property type="match status" value="1"/>
</dbReference>
<accession>A0ABX1E873</accession>
<keyword evidence="3" id="KW-1003">Cell membrane</keyword>
<feature type="transmembrane region" description="Helical" evidence="7">
    <location>
        <begin position="133"/>
        <end position="158"/>
    </location>
</feature>
<proteinExistence type="inferred from homology"/>
<comment type="caution">
    <text evidence="9">The sequence shown here is derived from an EMBL/GenBank/DDBJ whole genome shotgun (WGS) entry which is preliminary data.</text>
</comment>
<comment type="similarity">
    <text evidence="7">Belongs to the binding-protein-dependent transport system permease family.</text>
</comment>
<evidence type="ECO:0000256" key="5">
    <source>
        <dbReference type="ARBA" id="ARBA00022989"/>
    </source>
</evidence>
<dbReference type="SUPFAM" id="SSF161098">
    <property type="entry name" value="MetI-like"/>
    <property type="match status" value="1"/>
</dbReference>
<keyword evidence="6 7" id="KW-0472">Membrane</keyword>
<evidence type="ECO:0000256" key="2">
    <source>
        <dbReference type="ARBA" id="ARBA00022448"/>
    </source>
</evidence>
<organism evidence="9 10">
    <name type="scientific">Falsiroseomonas selenitidurans</name>
    <dbReference type="NCBI Taxonomy" id="2716335"/>
    <lineage>
        <taxon>Bacteria</taxon>
        <taxon>Pseudomonadati</taxon>
        <taxon>Pseudomonadota</taxon>
        <taxon>Alphaproteobacteria</taxon>
        <taxon>Acetobacterales</taxon>
        <taxon>Roseomonadaceae</taxon>
        <taxon>Falsiroseomonas</taxon>
    </lineage>
</organism>
<dbReference type="Gene3D" id="1.10.3720.10">
    <property type="entry name" value="MetI-like"/>
    <property type="match status" value="1"/>
</dbReference>
<dbReference type="PANTHER" id="PTHR43163">
    <property type="entry name" value="DIPEPTIDE TRANSPORT SYSTEM PERMEASE PROTEIN DPPB-RELATED"/>
    <property type="match status" value="1"/>
</dbReference>
<dbReference type="PANTHER" id="PTHR43163:SF6">
    <property type="entry name" value="DIPEPTIDE TRANSPORT SYSTEM PERMEASE PROTEIN DPPB-RELATED"/>
    <property type="match status" value="1"/>
</dbReference>
<gene>
    <name evidence="9" type="ORF">HEQ75_09475</name>
</gene>
<feature type="transmembrane region" description="Helical" evidence="7">
    <location>
        <begin position="170"/>
        <end position="191"/>
    </location>
</feature>
<reference evidence="9 10" key="1">
    <citation type="submission" date="2020-03" db="EMBL/GenBank/DDBJ databases">
        <title>Roseomonas selenitidurans sp. nov. isolated from urban soil.</title>
        <authorList>
            <person name="Liu H."/>
        </authorList>
    </citation>
    <scope>NUCLEOTIDE SEQUENCE [LARGE SCALE GENOMIC DNA]</scope>
    <source>
        <strain evidence="9 10">BU-1</strain>
    </source>
</reference>
<evidence type="ECO:0000313" key="10">
    <source>
        <dbReference type="Proteomes" id="UP000787635"/>
    </source>
</evidence>
<evidence type="ECO:0000313" key="9">
    <source>
        <dbReference type="EMBL" id="NKC31090.1"/>
    </source>
</evidence>
<name>A0ABX1E873_9PROT</name>
<dbReference type="EMBL" id="JAAVNE010000012">
    <property type="protein sequence ID" value="NKC31090.1"/>
    <property type="molecule type" value="Genomic_DNA"/>
</dbReference>
<dbReference type="Proteomes" id="UP000787635">
    <property type="component" value="Unassembled WGS sequence"/>
</dbReference>
<feature type="transmembrane region" description="Helical" evidence="7">
    <location>
        <begin position="98"/>
        <end position="121"/>
    </location>
</feature>
<feature type="domain" description="ABC transmembrane type-1" evidence="8">
    <location>
        <begin position="94"/>
        <end position="295"/>
    </location>
</feature>
<dbReference type="PROSITE" id="PS50928">
    <property type="entry name" value="ABC_TM1"/>
    <property type="match status" value="1"/>
</dbReference>
<protein>
    <submittedName>
        <fullName evidence="9">ABC transporter permease</fullName>
    </submittedName>
</protein>
<dbReference type="CDD" id="cd06261">
    <property type="entry name" value="TM_PBP2"/>
    <property type="match status" value="1"/>
</dbReference>
<sequence length="313" mass="32903">MIGFLAGRVARAGVTLLLVLVVTFAGARISGNPFDYLYDDGLTAEQRAELSAEFGLDRPLPAQFAAYVGALATGNFGVSIAQRRPVLDLYAEALPSTLVLAVSAFALTLAVGLPLGVLAAVRRGRFWGGVAMGVAFLGYAMPHFVLAIILVLVFGLALSWLPSVGGDTPWHYVLPTVTLAAGLVASVVRFLRGEMLEVMGQDHVRTARATGLSGPRVLWGHVARNAALPVLTIVGLQLNGLINGSLIIETVFALPGIGQTFVGAVQVRDYPVLQFGVMAYALVVVVINLGVDALYAVADPRIRRGGATRMAEA</sequence>
<evidence type="ECO:0000256" key="3">
    <source>
        <dbReference type="ARBA" id="ARBA00022475"/>
    </source>
</evidence>
<evidence type="ECO:0000256" key="6">
    <source>
        <dbReference type="ARBA" id="ARBA00023136"/>
    </source>
</evidence>
<evidence type="ECO:0000256" key="1">
    <source>
        <dbReference type="ARBA" id="ARBA00004651"/>
    </source>
</evidence>
<keyword evidence="5 7" id="KW-1133">Transmembrane helix</keyword>
<evidence type="ECO:0000256" key="4">
    <source>
        <dbReference type="ARBA" id="ARBA00022692"/>
    </source>
</evidence>
<dbReference type="InterPro" id="IPR000515">
    <property type="entry name" value="MetI-like"/>
</dbReference>
<evidence type="ECO:0000256" key="7">
    <source>
        <dbReference type="RuleBase" id="RU363032"/>
    </source>
</evidence>
<comment type="subcellular location">
    <subcellularLocation>
        <location evidence="1 7">Cell membrane</location>
        <topology evidence="1 7">Multi-pass membrane protein</topology>
    </subcellularLocation>
</comment>
<evidence type="ECO:0000259" key="8">
    <source>
        <dbReference type="PROSITE" id="PS50928"/>
    </source>
</evidence>
<keyword evidence="2 7" id="KW-0813">Transport</keyword>
<keyword evidence="4 7" id="KW-0812">Transmembrane</keyword>